<dbReference type="RefSeq" id="WP_025977260.1">
    <property type="nucleotide sequence ID" value="NZ_CP015614.1"/>
</dbReference>
<organism evidence="1 2">
    <name type="scientific">Brevundimonas naejangsanensis</name>
    <dbReference type="NCBI Taxonomy" id="588932"/>
    <lineage>
        <taxon>Bacteria</taxon>
        <taxon>Pseudomonadati</taxon>
        <taxon>Pseudomonadota</taxon>
        <taxon>Alphaproteobacteria</taxon>
        <taxon>Caulobacterales</taxon>
        <taxon>Caulobacteraceae</taxon>
        <taxon>Brevundimonas</taxon>
    </lineage>
</organism>
<accession>A0A172Y4C6</accession>
<dbReference type="KEGG" id="bne:DA69_04480"/>
<dbReference type="AlphaFoldDB" id="A0A172Y4C6"/>
<proteinExistence type="predicted"/>
<evidence type="ECO:0000313" key="1">
    <source>
        <dbReference type="EMBL" id="ANF54063.1"/>
    </source>
</evidence>
<evidence type="ECO:0000313" key="2">
    <source>
        <dbReference type="Proteomes" id="UP000077603"/>
    </source>
</evidence>
<reference evidence="1 2" key="1">
    <citation type="journal article" date="2014" name="Genome Announc.">
        <title>Genome Sequence of a Promising Hydrogen-Producing Facultative Anaerobic Bacterium, Brevundimonas naejangsanensis Strain B1.</title>
        <authorList>
            <person name="Su H."/>
            <person name="Zhang T."/>
            <person name="Bao M."/>
            <person name="Jiang Y."/>
            <person name="Wang Y."/>
            <person name="Tan T."/>
        </authorList>
    </citation>
    <scope>NUCLEOTIDE SEQUENCE [LARGE SCALE GENOMIC DNA]</scope>
    <source>
        <strain evidence="1 2">B1</strain>
    </source>
</reference>
<gene>
    <name evidence="1" type="ORF">DA69_04480</name>
</gene>
<sequence length="98" mass="10927">MAAKLDFERWMQGLGVPMGEAMRATGPIMERRLSESSVSWTELDERQVIALFVSAFREAVPAIYPHRDIEVLNQALDQMLANIEMETAATADGSKTIN</sequence>
<name>A0A172Y4C6_9CAUL</name>
<dbReference type="Proteomes" id="UP000077603">
    <property type="component" value="Chromosome"/>
</dbReference>
<dbReference type="EMBL" id="CP015614">
    <property type="protein sequence ID" value="ANF54063.1"/>
    <property type="molecule type" value="Genomic_DNA"/>
</dbReference>
<keyword evidence="2" id="KW-1185">Reference proteome</keyword>
<protein>
    <submittedName>
        <fullName evidence="1">Uncharacterized protein</fullName>
    </submittedName>
</protein>